<dbReference type="PANTHER" id="PTHR10916">
    <property type="entry name" value="60S RIBOSOMAL PROTEIN L35/50S RIBOSOMAL PROTEIN L29"/>
    <property type="match status" value="1"/>
</dbReference>
<organism evidence="6 7">
    <name type="scientific">Brevifollis gellanilyticus</name>
    <dbReference type="NCBI Taxonomy" id="748831"/>
    <lineage>
        <taxon>Bacteria</taxon>
        <taxon>Pseudomonadati</taxon>
        <taxon>Verrucomicrobiota</taxon>
        <taxon>Verrucomicrobiia</taxon>
        <taxon>Verrucomicrobiales</taxon>
        <taxon>Verrucomicrobiaceae</taxon>
    </lineage>
</organism>
<dbReference type="InterPro" id="IPR050063">
    <property type="entry name" value="Ribosomal_protein_uL29"/>
</dbReference>
<evidence type="ECO:0000313" key="6">
    <source>
        <dbReference type="EMBL" id="GEP41356.1"/>
    </source>
</evidence>
<sequence>MKIKELREMSVDELGARKREIRQEMLNFRVQQQIGQLENPSRLRFMRREVARIETLITQRKASAATKAA</sequence>
<dbReference type="AlphaFoldDB" id="A0A512M3P7"/>
<dbReference type="CDD" id="cd00427">
    <property type="entry name" value="Ribosomal_L29_HIP"/>
    <property type="match status" value="1"/>
</dbReference>
<comment type="caution">
    <text evidence="6">The sequence shown here is derived from an EMBL/GenBank/DDBJ whole genome shotgun (WGS) entry which is preliminary data.</text>
</comment>
<name>A0A512M3P7_9BACT</name>
<dbReference type="InterPro" id="IPR001854">
    <property type="entry name" value="Ribosomal_uL29"/>
</dbReference>
<evidence type="ECO:0000256" key="3">
    <source>
        <dbReference type="ARBA" id="ARBA00023274"/>
    </source>
</evidence>
<dbReference type="EMBL" id="BKAG01000003">
    <property type="protein sequence ID" value="GEP41356.1"/>
    <property type="molecule type" value="Genomic_DNA"/>
</dbReference>
<dbReference type="SUPFAM" id="SSF46561">
    <property type="entry name" value="Ribosomal protein L29 (L29p)"/>
    <property type="match status" value="1"/>
</dbReference>
<keyword evidence="3 5" id="KW-0687">Ribonucleoprotein</keyword>
<keyword evidence="7" id="KW-1185">Reference proteome</keyword>
<dbReference type="Proteomes" id="UP000321577">
    <property type="component" value="Unassembled WGS sequence"/>
</dbReference>
<evidence type="ECO:0000256" key="2">
    <source>
        <dbReference type="ARBA" id="ARBA00022980"/>
    </source>
</evidence>
<dbReference type="Gene3D" id="1.10.287.310">
    <property type="match status" value="1"/>
</dbReference>
<dbReference type="GO" id="GO:0022625">
    <property type="term" value="C:cytosolic large ribosomal subunit"/>
    <property type="evidence" value="ECO:0007669"/>
    <property type="project" value="TreeGrafter"/>
</dbReference>
<dbReference type="GO" id="GO:0006412">
    <property type="term" value="P:translation"/>
    <property type="evidence" value="ECO:0007669"/>
    <property type="project" value="UniProtKB-UniRule"/>
</dbReference>
<protein>
    <recommendedName>
        <fullName evidence="4 5">Large ribosomal subunit protein uL29</fullName>
    </recommendedName>
</protein>
<dbReference type="HAMAP" id="MF_00374">
    <property type="entry name" value="Ribosomal_uL29"/>
    <property type="match status" value="1"/>
</dbReference>
<dbReference type="NCBIfam" id="TIGR00012">
    <property type="entry name" value="L29"/>
    <property type="match status" value="1"/>
</dbReference>
<reference evidence="6 7" key="1">
    <citation type="submission" date="2019-07" db="EMBL/GenBank/DDBJ databases">
        <title>Whole genome shotgun sequence of Brevifollis gellanilyticus NBRC 108608.</title>
        <authorList>
            <person name="Hosoyama A."/>
            <person name="Uohara A."/>
            <person name="Ohji S."/>
            <person name="Ichikawa N."/>
        </authorList>
    </citation>
    <scope>NUCLEOTIDE SEQUENCE [LARGE SCALE GENOMIC DNA]</scope>
    <source>
        <strain evidence="6 7">NBRC 108608</strain>
    </source>
</reference>
<evidence type="ECO:0000256" key="1">
    <source>
        <dbReference type="ARBA" id="ARBA00009254"/>
    </source>
</evidence>
<keyword evidence="2 5" id="KW-0689">Ribosomal protein</keyword>
<dbReference type="PANTHER" id="PTHR10916:SF0">
    <property type="entry name" value="LARGE RIBOSOMAL SUBUNIT PROTEIN UL29C"/>
    <property type="match status" value="1"/>
</dbReference>
<dbReference type="GO" id="GO:0003735">
    <property type="term" value="F:structural constituent of ribosome"/>
    <property type="evidence" value="ECO:0007669"/>
    <property type="project" value="InterPro"/>
</dbReference>
<comment type="similarity">
    <text evidence="1 5">Belongs to the universal ribosomal protein uL29 family.</text>
</comment>
<dbReference type="RefSeq" id="WP_146848818.1">
    <property type="nucleotide sequence ID" value="NZ_BKAG01000003.1"/>
</dbReference>
<dbReference type="InterPro" id="IPR036049">
    <property type="entry name" value="Ribosomal_uL29_sf"/>
</dbReference>
<accession>A0A512M3P7</accession>
<proteinExistence type="inferred from homology"/>
<dbReference type="FunFam" id="1.10.287.310:FF:000001">
    <property type="entry name" value="50S ribosomal protein L29"/>
    <property type="match status" value="1"/>
</dbReference>
<dbReference type="Pfam" id="PF00831">
    <property type="entry name" value="Ribosomal_L29"/>
    <property type="match status" value="1"/>
</dbReference>
<evidence type="ECO:0000313" key="7">
    <source>
        <dbReference type="Proteomes" id="UP000321577"/>
    </source>
</evidence>
<evidence type="ECO:0000256" key="5">
    <source>
        <dbReference type="HAMAP-Rule" id="MF_00374"/>
    </source>
</evidence>
<dbReference type="OrthoDB" id="9815192at2"/>
<gene>
    <name evidence="5 6" type="primary">rpmC</name>
    <name evidence="6" type="ORF">BGE01nite_06470</name>
</gene>
<evidence type="ECO:0000256" key="4">
    <source>
        <dbReference type="ARBA" id="ARBA00035204"/>
    </source>
</evidence>